<dbReference type="Proteomes" id="UP001320898">
    <property type="component" value="Unassembled WGS sequence"/>
</dbReference>
<evidence type="ECO:0000256" key="7">
    <source>
        <dbReference type="ARBA" id="ARBA00049370"/>
    </source>
</evidence>
<dbReference type="Gene3D" id="3.10.400.10">
    <property type="entry name" value="Sulfate adenylyltransferase"/>
    <property type="match status" value="1"/>
</dbReference>
<comment type="caution">
    <text evidence="11">The sequence shown here is derived from an EMBL/GenBank/DDBJ whole genome shotgun (WGS) entry which is preliminary data.</text>
</comment>
<dbReference type="Gene3D" id="3.40.50.620">
    <property type="entry name" value="HUPs"/>
    <property type="match status" value="1"/>
</dbReference>
<evidence type="ECO:0000313" key="11">
    <source>
        <dbReference type="EMBL" id="MCT8973841.1"/>
    </source>
</evidence>
<feature type="domain" description="ATP-sulfurylase PUA-like" evidence="10">
    <location>
        <begin position="6"/>
        <end position="164"/>
    </location>
</feature>
<dbReference type="PANTHER" id="PTHR43509:SF1">
    <property type="entry name" value="SULFATE ADENYLYLTRANSFERASE"/>
    <property type="match status" value="1"/>
</dbReference>
<keyword evidence="5 8" id="KW-0067">ATP-binding</keyword>
<accession>A0AAW5R0N0</accession>
<dbReference type="Pfam" id="PF01747">
    <property type="entry name" value="ATP-sulfurylase"/>
    <property type="match status" value="1"/>
</dbReference>
<evidence type="ECO:0000256" key="6">
    <source>
        <dbReference type="ARBA" id="ARBA00037980"/>
    </source>
</evidence>
<keyword evidence="12" id="KW-1185">Reference proteome</keyword>
<dbReference type="GO" id="GO:0070814">
    <property type="term" value="P:hydrogen sulfide biosynthetic process"/>
    <property type="evidence" value="ECO:0007669"/>
    <property type="project" value="UniProtKB-UniRule"/>
</dbReference>
<dbReference type="EC" id="2.7.7.4" evidence="8"/>
<evidence type="ECO:0000256" key="3">
    <source>
        <dbReference type="ARBA" id="ARBA00022695"/>
    </source>
</evidence>
<reference evidence="11 12" key="1">
    <citation type="submission" date="2022-04" db="EMBL/GenBank/DDBJ databases">
        <authorList>
            <person name="Ye Y.-Q."/>
            <person name="Du Z.-J."/>
        </authorList>
    </citation>
    <scope>NUCLEOTIDE SEQUENCE [LARGE SCALE GENOMIC DNA]</scope>
    <source>
        <strain evidence="11 12">A6E488</strain>
    </source>
</reference>
<evidence type="ECO:0000259" key="10">
    <source>
        <dbReference type="Pfam" id="PF14306"/>
    </source>
</evidence>
<dbReference type="NCBIfam" id="TIGR00339">
    <property type="entry name" value="sopT"/>
    <property type="match status" value="1"/>
</dbReference>
<evidence type="ECO:0000256" key="1">
    <source>
        <dbReference type="ARBA" id="ARBA00005048"/>
    </source>
</evidence>
<evidence type="ECO:0000256" key="5">
    <source>
        <dbReference type="ARBA" id="ARBA00022840"/>
    </source>
</evidence>
<keyword evidence="4 8" id="KW-0547">Nucleotide-binding</keyword>
<comment type="pathway">
    <text evidence="1 8">Sulfur metabolism; hydrogen sulfide biosynthesis; sulfite from sulfate: step 1/3.</text>
</comment>
<name>A0AAW5R0N0_9HYPH</name>
<dbReference type="InterPro" id="IPR015947">
    <property type="entry name" value="PUA-like_sf"/>
</dbReference>
<dbReference type="Pfam" id="PF14306">
    <property type="entry name" value="PUA_2"/>
    <property type="match status" value="1"/>
</dbReference>
<comment type="similarity">
    <text evidence="6 8">Belongs to the sulfate adenylyltransferase family.</text>
</comment>
<dbReference type="GO" id="GO:0004781">
    <property type="term" value="F:sulfate adenylyltransferase (ATP) activity"/>
    <property type="evidence" value="ECO:0007669"/>
    <property type="project" value="UniProtKB-UniRule"/>
</dbReference>
<keyword evidence="2 8" id="KW-0808">Transferase</keyword>
<dbReference type="InterPro" id="IPR014729">
    <property type="entry name" value="Rossmann-like_a/b/a_fold"/>
</dbReference>
<dbReference type="AlphaFoldDB" id="A0AAW5R0N0"/>
<dbReference type="NCBIfam" id="NF003166">
    <property type="entry name" value="PRK04149.1"/>
    <property type="match status" value="1"/>
</dbReference>
<dbReference type="RefSeq" id="WP_261617423.1">
    <property type="nucleotide sequence ID" value="NZ_JALIDZ010000009.1"/>
</dbReference>
<evidence type="ECO:0000259" key="9">
    <source>
        <dbReference type="Pfam" id="PF01747"/>
    </source>
</evidence>
<dbReference type="PANTHER" id="PTHR43509">
    <property type="match status" value="1"/>
</dbReference>
<evidence type="ECO:0000313" key="12">
    <source>
        <dbReference type="Proteomes" id="UP001320898"/>
    </source>
</evidence>
<dbReference type="InterPro" id="IPR025980">
    <property type="entry name" value="ATP-Sase_PUA-like_dom"/>
</dbReference>
<gene>
    <name evidence="8 11" type="primary">sat</name>
    <name evidence="11" type="ORF">MUB46_18400</name>
</gene>
<dbReference type="SUPFAM" id="SSF52374">
    <property type="entry name" value="Nucleotidylyl transferase"/>
    <property type="match status" value="1"/>
</dbReference>
<feature type="domain" description="Sulphate adenylyltransferase catalytic" evidence="9">
    <location>
        <begin position="175"/>
        <end position="385"/>
    </location>
</feature>
<protein>
    <recommendedName>
        <fullName evidence="8">Sulfate adenylyltransferase</fullName>
        <ecNumber evidence="8">2.7.7.4</ecNumber>
    </recommendedName>
    <alternativeName>
        <fullName evidence="8">ATP-sulfurylase</fullName>
    </alternativeName>
    <alternativeName>
        <fullName evidence="8">Sulfate adenylate transferase</fullName>
        <shortName evidence="8">SAT</shortName>
    </alternativeName>
</protein>
<proteinExistence type="inferred from homology"/>
<dbReference type="InterPro" id="IPR020792">
    <property type="entry name" value="SO4_adenylyltransferase_pro"/>
</dbReference>
<evidence type="ECO:0000256" key="4">
    <source>
        <dbReference type="ARBA" id="ARBA00022741"/>
    </source>
</evidence>
<organism evidence="11 12">
    <name type="scientific">Microbaculum marinisediminis</name>
    <dbReference type="NCBI Taxonomy" id="2931392"/>
    <lineage>
        <taxon>Bacteria</taxon>
        <taxon>Pseudomonadati</taxon>
        <taxon>Pseudomonadota</taxon>
        <taxon>Alphaproteobacteria</taxon>
        <taxon>Hyphomicrobiales</taxon>
        <taxon>Tepidamorphaceae</taxon>
        <taxon>Microbaculum</taxon>
    </lineage>
</organism>
<evidence type="ECO:0000256" key="2">
    <source>
        <dbReference type="ARBA" id="ARBA00022679"/>
    </source>
</evidence>
<dbReference type="SUPFAM" id="SSF88697">
    <property type="entry name" value="PUA domain-like"/>
    <property type="match status" value="1"/>
</dbReference>
<evidence type="ECO:0000256" key="8">
    <source>
        <dbReference type="HAMAP-Rule" id="MF_00066"/>
    </source>
</evidence>
<dbReference type="InterPro" id="IPR002650">
    <property type="entry name" value="Sulphate_adenylyltransferase"/>
</dbReference>
<dbReference type="CDD" id="cd00517">
    <property type="entry name" value="ATPS"/>
    <property type="match status" value="1"/>
</dbReference>
<sequence>MPQLVPPHNSEQLKPLLLPQTERAEERARAETLKKVPLDSRAVSDVFMLAMGAYTPLDGFMGHDDWRGACLDMKMADGVFWPIPITLPVDKDLADGIRLEEEVALVDAETGEALAIMEVREKYGIDKQLEAEHVYRTTDPKHPGVEKVLAQGDVNLAGRVMVLSEGQYPEKYPDLYIRPAQSRAMFLEKGWSNVAAFQTRNPMHRSHEHLVKIAIEVMDGVFIHQVLGKLKAGDIPADVRTRAIQAMIDNYFRPGTIVQAGYPIEMRYAGPREALLHALIRQNFGCSHLIVGRDHAGVGSYYGPFDAHHIFDELWPGALQTKPLKIDITFYCRKCYGMATAKTCPHDPEHHISISGTQQREMLSSNADIPPEFSRPEVVAILKEYYASLR</sequence>
<dbReference type="EMBL" id="JALIDZ010000009">
    <property type="protein sequence ID" value="MCT8973841.1"/>
    <property type="molecule type" value="Genomic_DNA"/>
</dbReference>
<keyword evidence="3 8" id="KW-0548">Nucleotidyltransferase</keyword>
<comment type="catalytic activity">
    <reaction evidence="7 8">
        <text>sulfate + ATP + H(+) = adenosine 5'-phosphosulfate + diphosphate</text>
        <dbReference type="Rhea" id="RHEA:18133"/>
        <dbReference type="ChEBI" id="CHEBI:15378"/>
        <dbReference type="ChEBI" id="CHEBI:16189"/>
        <dbReference type="ChEBI" id="CHEBI:30616"/>
        <dbReference type="ChEBI" id="CHEBI:33019"/>
        <dbReference type="ChEBI" id="CHEBI:58243"/>
        <dbReference type="EC" id="2.7.7.4"/>
    </reaction>
</comment>
<dbReference type="HAMAP" id="MF_00066">
    <property type="entry name" value="Sulf_adenylyltr"/>
    <property type="match status" value="1"/>
</dbReference>
<dbReference type="GO" id="GO:0005524">
    <property type="term" value="F:ATP binding"/>
    <property type="evidence" value="ECO:0007669"/>
    <property type="project" value="UniProtKB-KW"/>
</dbReference>
<dbReference type="GO" id="GO:0000103">
    <property type="term" value="P:sulfate assimilation"/>
    <property type="evidence" value="ECO:0007669"/>
    <property type="project" value="UniProtKB-UniRule"/>
</dbReference>
<dbReference type="InterPro" id="IPR024951">
    <property type="entry name" value="Sulfurylase_cat_dom"/>
</dbReference>